<keyword evidence="2" id="KW-1185">Reference proteome</keyword>
<dbReference type="Proteomes" id="UP000223047">
    <property type="component" value="Segment"/>
</dbReference>
<dbReference type="EMBL" id="KX241618">
    <property type="protein sequence ID" value="ANT45240.1"/>
    <property type="molecule type" value="Genomic_DNA"/>
</dbReference>
<evidence type="ECO:0000313" key="2">
    <source>
        <dbReference type="Proteomes" id="UP000223047"/>
    </source>
</evidence>
<protein>
    <submittedName>
        <fullName evidence="1">Uncharacterized protein</fullName>
    </submittedName>
</protein>
<evidence type="ECO:0000313" key="1">
    <source>
        <dbReference type="EMBL" id="ANT45240.1"/>
    </source>
</evidence>
<organism evidence="1 2">
    <name type="scientific">Xanthomonas phage Xoo-sp2</name>
    <dbReference type="NCBI Taxonomy" id="1852622"/>
    <lineage>
        <taxon>Viruses</taxon>
        <taxon>Duplodnaviria</taxon>
        <taxon>Heunggongvirae</taxon>
        <taxon>Uroviricota</taxon>
        <taxon>Caudoviricetes</taxon>
        <taxon>Mesyanzhinovviridae</taxon>
        <taxon>Bradleyvirinae</taxon>
        <taxon>Xooduovirus</taxon>
        <taxon>Xooduovirus Xoosp2</taxon>
    </lineage>
</organism>
<gene>
    <name evidence="1" type="ORF">Xoosp2_18</name>
</gene>
<proteinExistence type="predicted"/>
<sequence length="545" mass="61085">MHQQSLGSASPSHTHQHALGHVPKYAGRFDDVTQTIHAALHDAQLQIVPNLFRVNAGRDLFELYLQQFDPQDRQYHNCNCCRGFINRYGSLVTIYQDGRIKSAIWDETKLGSRHPYRKVVKALREAVEKGNVVDQFFWDEKEWGHREAGGWTHLWTNPGVKSHSGVKDADQIAAEQRENRRHLDRALQDFRLDELERVQGMLTHGSLARSDKLLPMASFLVQTQKAVVGIRGEARNRRLWFAVAMAAVGWCTPRSSALGALIDDVRSGISQSAVERKHAERMDPLKYQRPTKEVSAGNVAQAERLFERLGLGPSLQRRHARADEVVFEWQPTQQKAKDTGIFGHLLAHQRTGAEKALLGTRAQPITYARFQRDVLPQAIEMEVVVPHHGNFVALTTAVDPDAPPILQWDSLECRNPFAWYVYHNGSPASNWGLRSGRSKVVGITLQPSQWGRGLNGGHHGSSAILMIEGAADQRSSTLALFPECLRSELHEVRATVEAHSRRMALAKLPRGTQNAAGLRVGDSSPAEVWVRTAQGTARYVIDRME</sequence>
<accession>A0A1X9IAN9</accession>
<name>A0A1X9IAN9_9CAUD</name>
<reference evidence="1 2" key="1">
    <citation type="submission" date="2016-05" db="EMBL/GenBank/DDBJ databases">
        <title>A Novel Xanthomonas Oryzae pv. Oryzae Phage Xoo-sp2 as Possible Biocontrol Agent in Plant.</title>
        <authorList>
            <person name="Dong Z."/>
            <person name="Liu J."/>
            <person name="Peng D."/>
        </authorList>
    </citation>
    <scope>NUCLEOTIDE SEQUENCE [LARGE SCALE GENOMIC DNA]</scope>
</reference>